<keyword evidence="4" id="KW-0645">Protease</keyword>
<keyword evidence="8" id="KW-1185">Reference proteome</keyword>
<keyword evidence="3" id="KW-0963">Cytoplasm</keyword>
<dbReference type="PANTHER" id="PTHR43253:SF1">
    <property type="entry name" value="TRICORN PROTEASE HOMOLOG 2-RELATED"/>
    <property type="match status" value="1"/>
</dbReference>
<evidence type="ECO:0000256" key="2">
    <source>
        <dbReference type="ARBA" id="ARBA00008524"/>
    </source>
</evidence>
<comment type="subcellular location">
    <subcellularLocation>
        <location evidence="1">Cytoplasm</location>
    </subcellularLocation>
</comment>
<dbReference type="PANTHER" id="PTHR43253">
    <property type="entry name" value="TRICORN PROTEASE HOMOLOG 2-RELATED"/>
    <property type="match status" value="1"/>
</dbReference>
<organism evidence="7 8">
    <name type="scientific">Streptomyces calidiresistens</name>
    <dbReference type="NCBI Taxonomy" id="1485586"/>
    <lineage>
        <taxon>Bacteria</taxon>
        <taxon>Bacillati</taxon>
        <taxon>Actinomycetota</taxon>
        <taxon>Actinomycetes</taxon>
        <taxon>Kitasatosporales</taxon>
        <taxon>Streptomycetaceae</taxon>
        <taxon>Streptomyces</taxon>
    </lineage>
</organism>
<evidence type="ECO:0000256" key="1">
    <source>
        <dbReference type="ARBA" id="ARBA00004496"/>
    </source>
</evidence>
<reference evidence="8" key="1">
    <citation type="submission" date="2019-10" db="EMBL/GenBank/DDBJ databases">
        <title>Streptomyces sp. nov., a novel actinobacterium isolated from alkaline environment.</title>
        <authorList>
            <person name="Golinska P."/>
        </authorList>
    </citation>
    <scope>NUCLEOTIDE SEQUENCE [LARGE SCALE GENOMIC DNA]</scope>
    <source>
        <strain evidence="8">DSM 42108</strain>
    </source>
</reference>
<sequence length="128" mass="13806">YHTHGALWRMTGLDAEPERLEIDLGIGAPPRMPLDPTDRLEAVVSDHGGDGSLLEWRGAAYFLTHRSGPARALSAADGVRIREPRVLGQTGQGVWASDVDGEDCLEVANLDGTGEIRRIAQGRIGRVL</sequence>
<keyword evidence="5" id="KW-0378">Hydrolase</keyword>
<dbReference type="InterPro" id="IPR012393">
    <property type="entry name" value="Tricorn_protease"/>
</dbReference>
<protein>
    <submittedName>
        <fullName evidence="7">Peptidase S41</fullName>
    </submittedName>
</protein>
<feature type="non-terminal residue" evidence="7">
    <location>
        <position position="128"/>
    </location>
</feature>
<proteinExistence type="inferred from homology"/>
<evidence type="ECO:0000313" key="8">
    <source>
        <dbReference type="Proteomes" id="UP000530234"/>
    </source>
</evidence>
<evidence type="ECO:0000256" key="6">
    <source>
        <dbReference type="ARBA" id="ARBA00022825"/>
    </source>
</evidence>
<comment type="similarity">
    <text evidence="2">Belongs to the peptidase S41B family.</text>
</comment>
<comment type="caution">
    <text evidence="7">The sequence shown here is derived from an EMBL/GenBank/DDBJ whole genome shotgun (WGS) entry which is preliminary data.</text>
</comment>
<dbReference type="GO" id="GO:0008236">
    <property type="term" value="F:serine-type peptidase activity"/>
    <property type="evidence" value="ECO:0007669"/>
    <property type="project" value="UniProtKB-KW"/>
</dbReference>
<feature type="non-terminal residue" evidence="7">
    <location>
        <position position="1"/>
    </location>
</feature>
<dbReference type="GO" id="GO:0005737">
    <property type="term" value="C:cytoplasm"/>
    <property type="evidence" value="ECO:0007669"/>
    <property type="project" value="UniProtKB-SubCell"/>
</dbReference>
<evidence type="ECO:0000256" key="3">
    <source>
        <dbReference type="ARBA" id="ARBA00022490"/>
    </source>
</evidence>
<dbReference type="AlphaFoldDB" id="A0A7W3XZG4"/>
<dbReference type="EMBL" id="VKHS01001627">
    <property type="protein sequence ID" value="MBB0233195.1"/>
    <property type="molecule type" value="Genomic_DNA"/>
</dbReference>
<evidence type="ECO:0000256" key="4">
    <source>
        <dbReference type="ARBA" id="ARBA00022670"/>
    </source>
</evidence>
<dbReference type="GO" id="GO:0006508">
    <property type="term" value="P:proteolysis"/>
    <property type="evidence" value="ECO:0007669"/>
    <property type="project" value="UniProtKB-KW"/>
</dbReference>
<accession>A0A7W3XZG4</accession>
<evidence type="ECO:0000256" key="5">
    <source>
        <dbReference type="ARBA" id="ARBA00022801"/>
    </source>
</evidence>
<gene>
    <name evidence="7" type="ORF">FOE67_27800</name>
</gene>
<keyword evidence="6" id="KW-0720">Serine protease</keyword>
<evidence type="ECO:0000313" key="7">
    <source>
        <dbReference type="EMBL" id="MBB0233195.1"/>
    </source>
</evidence>
<dbReference type="Proteomes" id="UP000530234">
    <property type="component" value="Unassembled WGS sequence"/>
</dbReference>
<name>A0A7W3XZG4_9ACTN</name>